<reference evidence="1 2" key="1">
    <citation type="submission" date="2019-03" db="EMBL/GenBank/DDBJ databases">
        <title>First draft genome of Liparis tanakae, snailfish: a comprehensive survey of snailfish specific genes.</title>
        <authorList>
            <person name="Kim W."/>
            <person name="Song I."/>
            <person name="Jeong J.-H."/>
            <person name="Kim D."/>
            <person name="Kim S."/>
            <person name="Ryu S."/>
            <person name="Song J.Y."/>
            <person name="Lee S.K."/>
        </authorList>
    </citation>
    <scope>NUCLEOTIDE SEQUENCE [LARGE SCALE GENOMIC DNA]</scope>
    <source>
        <tissue evidence="1">Muscle</tissue>
    </source>
</reference>
<proteinExistence type="predicted"/>
<dbReference type="Proteomes" id="UP000314294">
    <property type="component" value="Unassembled WGS sequence"/>
</dbReference>
<evidence type="ECO:0000313" key="1">
    <source>
        <dbReference type="EMBL" id="TNN53309.1"/>
    </source>
</evidence>
<keyword evidence="2" id="KW-1185">Reference proteome</keyword>
<protein>
    <submittedName>
        <fullName evidence="1">Uncharacterized protein</fullName>
    </submittedName>
</protein>
<gene>
    <name evidence="1" type="ORF">EYF80_036464</name>
</gene>
<evidence type="ECO:0000313" key="2">
    <source>
        <dbReference type="Proteomes" id="UP000314294"/>
    </source>
</evidence>
<name>A0A4Z2GIZ2_9TELE</name>
<dbReference type="EMBL" id="SRLO01000519">
    <property type="protein sequence ID" value="TNN53309.1"/>
    <property type="molecule type" value="Genomic_DNA"/>
</dbReference>
<dbReference type="AlphaFoldDB" id="A0A4Z2GIZ2"/>
<comment type="caution">
    <text evidence="1">The sequence shown here is derived from an EMBL/GenBank/DDBJ whole genome shotgun (WGS) entry which is preliminary data.</text>
</comment>
<organism evidence="1 2">
    <name type="scientific">Liparis tanakae</name>
    <name type="common">Tanaka's snailfish</name>
    <dbReference type="NCBI Taxonomy" id="230148"/>
    <lineage>
        <taxon>Eukaryota</taxon>
        <taxon>Metazoa</taxon>
        <taxon>Chordata</taxon>
        <taxon>Craniata</taxon>
        <taxon>Vertebrata</taxon>
        <taxon>Euteleostomi</taxon>
        <taxon>Actinopterygii</taxon>
        <taxon>Neopterygii</taxon>
        <taxon>Teleostei</taxon>
        <taxon>Neoteleostei</taxon>
        <taxon>Acanthomorphata</taxon>
        <taxon>Eupercaria</taxon>
        <taxon>Perciformes</taxon>
        <taxon>Cottioidei</taxon>
        <taxon>Cottales</taxon>
        <taxon>Liparidae</taxon>
        <taxon>Liparis</taxon>
    </lineage>
</organism>
<sequence length="329" mass="35797">MFPAPNLLRQTFSLPSPSKEVTSHLHQEVTTHLEQEVTSHLHQEVLKLTVLSLCLTLKEGGADLTPRTGWRRKPKIAERNVFVVLLISPDCPVHSRLTTDPSVLQHLAPDEPSGLRWCTNQFRNPLVKASPLQAVGAHLLQPAVVGLGDANISPHSNNAFLAFRAAVAYRHQHAVEVSELVLVPVVGVHGARCQQLPEPPHARDPQDGDAAVPAEGLQQREVDLQRHIVDAVQGVRRQNTQDHGVRVSVGGEDGGQEVEVDLLSVLRDHLVLEEAVGVVQHLLGGRQQQDVDVLVQLQLLAVALHQQHARHGDAEGLAQLPGLKGAQNS</sequence>
<accession>A0A4Z2GIZ2</accession>